<sequence length="167" mass="18425">MADAKKGQIVNRTGLSDVFGVALTTIDSWVRQDCPVVVRGRGKGQEWQFNTAQIAKWLQDKAADEATGDIPDDINLLKIRKAKAETELAELELAEKKGEVALIAEFERAQSIVFGTIRSNMMNIPQRAVLQLLGETDARVFKEKLKAEIVLALESAADAELEDDEDV</sequence>
<accession>A0A150HM34</accession>
<dbReference type="PATRIC" id="fig|52133.18.peg.2544"/>
<dbReference type="Pfam" id="PF07471">
    <property type="entry name" value="Phage_Nu1"/>
    <property type="match status" value="1"/>
</dbReference>
<organism evidence="1 2">
    <name type="scientific">Acinetobacter venetianus</name>
    <dbReference type="NCBI Taxonomy" id="52133"/>
    <lineage>
        <taxon>Bacteria</taxon>
        <taxon>Pseudomonadati</taxon>
        <taxon>Pseudomonadota</taxon>
        <taxon>Gammaproteobacteria</taxon>
        <taxon>Moraxellales</taxon>
        <taxon>Moraxellaceae</taxon>
        <taxon>Acinetobacter</taxon>
    </lineage>
</organism>
<dbReference type="RefSeq" id="WP_061519226.1">
    <property type="nucleotide sequence ID" value="NZ_JRUE01000201.1"/>
</dbReference>
<dbReference type="Gene3D" id="1.10.10.10">
    <property type="entry name" value="Winged helix-like DNA-binding domain superfamily/Winged helix DNA-binding domain"/>
    <property type="match status" value="1"/>
</dbReference>
<dbReference type="InterPro" id="IPR036388">
    <property type="entry name" value="WH-like_DNA-bd_sf"/>
</dbReference>
<gene>
    <name evidence="1" type="ORF">AVENLUH5627_02477</name>
</gene>
<evidence type="ECO:0000313" key="1">
    <source>
        <dbReference type="EMBL" id="KXZ66783.1"/>
    </source>
</evidence>
<name>A0A150HM34_9GAMM</name>
<protein>
    <submittedName>
        <fullName evidence="1">Phage DNA packaging protein Nu1</fullName>
    </submittedName>
</protein>
<dbReference type="SUPFAM" id="SSF46955">
    <property type="entry name" value="Putative DNA-binding domain"/>
    <property type="match status" value="1"/>
</dbReference>
<evidence type="ECO:0000313" key="2">
    <source>
        <dbReference type="Proteomes" id="UP000075680"/>
    </source>
</evidence>
<dbReference type="InterPro" id="IPR010906">
    <property type="entry name" value="Phage_lambda_Nu1_terminase-ssu"/>
</dbReference>
<dbReference type="AlphaFoldDB" id="A0A150HM34"/>
<dbReference type="Proteomes" id="UP000075680">
    <property type="component" value="Unassembled WGS sequence"/>
</dbReference>
<proteinExistence type="predicted"/>
<dbReference type="EMBL" id="JRUE01000201">
    <property type="protein sequence ID" value="KXZ66783.1"/>
    <property type="molecule type" value="Genomic_DNA"/>
</dbReference>
<dbReference type="InterPro" id="IPR009061">
    <property type="entry name" value="DNA-bd_dom_put_sf"/>
</dbReference>
<comment type="caution">
    <text evidence="1">The sequence shown here is derived from an EMBL/GenBank/DDBJ whole genome shotgun (WGS) entry which is preliminary data.</text>
</comment>
<reference evidence="1 2" key="1">
    <citation type="journal article" date="2016" name="Sci. Rep.">
        <title>Genomic and phenotypic characterization of the species Acinetobacter venetianus.</title>
        <authorList>
            <person name="Fondi M."/>
            <person name="Maida I."/>
            <person name="Perrin E."/>
            <person name="Orlandini V."/>
            <person name="La Torre L."/>
            <person name="Bosi E."/>
            <person name="Negroni A."/>
            <person name="Zanaroli G."/>
            <person name="Fava F."/>
            <person name="Decorosi F."/>
            <person name="Giovannetti L."/>
            <person name="Viti C."/>
            <person name="Vaneechoutte M."/>
            <person name="Dijkshoorn L."/>
            <person name="Fani R."/>
        </authorList>
    </citation>
    <scope>NUCLEOTIDE SEQUENCE [LARGE SCALE GENOMIC DNA]</scope>
    <source>
        <strain evidence="1 2">LUH5627</strain>
    </source>
</reference>